<sequence>MFGLGKPRTKFGKWIDKHGIKQIDLEKKTKLSRGVISRLCNEKDHEPTYRTVTKVKKALKELGHDLDENKIRN</sequence>
<feature type="domain" description="HTH cro/C1-type" evidence="1">
    <location>
        <begin position="16"/>
        <end position="60"/>
    </location>
</feature>
<dbReference type="RefSeq" id="WP_071314806.1">
    <property type="nucleotide sequence ID" value="NZ_MLQQ01000058.1"/>
</dbReference>
<dbReference type="Pfam" id="PF01381">
    <property type="entry name" value="HTH_3"/>
    <property type="match status" value="1"/>
</dbReference>
<dbReference type="GO" id="GO:0003677">
    <property type="term" value="F:DNA binding"/>
    <property type="evidence" value="ECO:0007669"/>
    <property type="project" value="InterPro"/>
</dbReference>
<accession>A0A1S2L776</accession>
<dbReference type="Proteomes" id="UP000180098">
    <property type="component" value="Unassembled WGS sequence"/>
</dbReference>
<dbReference type="AlphaFoldDB" id="A0A1S2L776"/>
<gene>
    <name evidence="2" type="ORF">BKP35_18185</name>
</gene>
<evidence type="ECO:0000313" key="3">
    <source>
        <dbReference type="Proteomes" id="UP000180098"/>
    </source>
</evidence>
<reference evidence="2 3" key="1">
    <citation type="submission" date="2016-10" db="EMBL/GenBank/DDBJ databases">
        <title>Draft genome sequences of four alkaliphilic bacteria belonging to the Anaerobacillus genus.</title>
        <authorList>
            <person name="Bassil N.M."/>
            <person name="Lloyd J.R."/>
        </authorList>
    </citation>
    <scope>NUCLEOTIDE SEQUENCE [LARGE SCALE GENOMIC DNA]</scope>
    <source>
        <strain evidence="2 3">DSM 15340</strain>
    </source>
</reference>
<dbReference type="InterPro" id="IPR001387">
    <property type="entry name" value="Cro/C1-type_HTH"/>
</dbReference>
<dbReference type="EMBL" id="MLQQ01000058">
    <property type="protein sequence ID" value="OIJ07617.1"/>
    <property type="molecule type" value="Genomic_DNA"/>
</dbReference>
<dbReference type="SUPFAM" id="SSF47413">
    <property type="entry name" value="lambda repressor-like DNA-binding domains"/>
    <property type="match status" value="1"/>
</dbReference>
<evidence type="ECO:0000313" key="2">
    <source>
        <dbReference type="EMBL" id="OIJ07617.1"/>
    </source>
</evidence>
<dbReference type="InterPro" id="IPR010982">
    <property type="entry name" value="Lambda_DNA-bd_dom_sf"/>
</dbReference>
<dbReference type="OrthoDB" id="7568952at2"/>
<name>A0A1S2L776_9BACI</name>
<keyword evidence="3" id="KW-1185">Reference proteome</keyword>
<protein>
    <submittedName>
        <fullName evidence="2">Transcriptional regulator</fullName>
    </submittedName>
</protein>
<evidence type="ECO:0000259" key="1">
    <source>
        <dbReference type="Pfam" id="PF01381"/>
    </source>
</evidence>
<comment type="caution">
    <text evidence="2">The sequence shown here is derived from an EMBL/GenBank/DDBJ whole genome shotgun (WGS) entry which is preliminary data.</text>
</comment>
<proteinExistence type="predicted"/>
<organism evidence="2 3">
    <name type="scientific">Anaerobacillus arseniciselenatis</name>
    <dbReference type="NCBI Taxonomy" id="85682"/>
    <lineage>
        <taxon>Bacteria</taxon>
        <taxon>Bacillati</taxon>
        <taxon>Bacillota</taxon>
        <taxon>Bacilli</taxon>
        <taxon>Bacillales</taxon>
        <taxon>Bacillaceae</taxon>
        <taxon>Anaerobacillus</taxon>
    </lineage>
</organism>
<dbReference type="Gene3D" id="1.10.260.40">
    <property type="entry name" value="lambda repressor-like DNA-binding domains"/>
    <property type="match status" value="1"/>
</dbReference>